<keyword evidence="2" id="KW-1185">Reference proteome</keyword>
<accession>A0A377G701</accession>
<dbReference type="AlphaFoldDB" id="A0A377G701"/>
<dbReference type="GeneID" id="93292712"/>
<name>A0A377G701_9GAMM</name>
<evidence type="ECO:0000313" key="1">
    <source>
        <dbReference type="EMBL" id="STO20602.1"/>
    </source>
</evidence>
<dbReference type="STRING" id="1094715.GCA_000236165_01760"/>
<dbReference type="Proteomes" id="UP000254554">
    <property type="component" value="Unassembled WGS sequence"/>
</dbReference>
<dbReference type="EMBL" id="UGGT01000001">
    <property type="protein sequence ID" value="STO20602.1"/>
    <property type="molecule type" value="Genomic_DNA"/>
</dbReference>
<reference evidence="1 2" key="1">
    <citation type="submission" date="2018-06" db="EMBL/GenBank/DDBJ databases">
        <authorList>
            <consortium name="Pathogen Informatics"/>
            <person name="Doyle S."/>
        </authorList>
    </citation>
    <scope>NUCLEOTIDE SEQUENCE [LARGE SCALE GENOMIC DNA]</scope>
    <source>
        <strain evidence="1 2">NCTC11370</strain>
    </source>
</reference>
<dbReference type="RefSeq" id="WP_010652902.1">
    <property type="nucleotide sequence ID" value="NZ_UGGT01000001.1"/>
</dbReference>
<proteinExistence type="predicted"/>
<dbReference type="OrthoDB" id="5652977at2"/>
<organism evidence="1 2">
    <name type="scientific">Fluoribacter dumoffii</name>
    <dbReference type="NCBI Taxonomy" id="463"/>
    <lineage>
        <taxon>Bacteria</taxon>
        <taxon>Pseudomonadati</taxon>
        <taxon>Pseudomonadota</taxon>
        <taxon>Gammaproteobacteria</taxon>
        <taxon>Legionellales</taxon>
        <taxon>Legionellaceae</taxon>
        <taxon>Fluoribacter</taxon>
    </lineage>
</organism>
<gene>
    <name evidence="1" type="ORF">NCTC11370_00661</name>
</gene>
<evidence type="ECO:0000313" key="2">
    <source>
        <dbReference type="Proteomes" id="UP000254554"/>
    </source>
</evidence>
<sequence>MSLWRLIFREKTQKNSNWVVFFQINDKMLSFLTINESNMKFGFFNLKKDNSCVILPKINKGSIHITDSGCFGTPEVKVTLPHLSVNNKKLSDEIEKEHTYTFKF</sequence>
<protein>
    <submittedName>
        <fullName evidence="1">Uncharacterized protein</fullName>
    </submittedName>
</protein>